<evidence type="ECO:0000256" key="2">
    <source>
        <dbReference type="ARBA" id="ARBA00022763"/>
    </source>
</evidence>
<keyword evidence="2" id="KW-0227">DNA damage</keyword>
<dbReference type="SUPFAM" id="SSF52540">
    <property type="entry name" value="P-loop containing nucleoside triphosphate hydrolases"/>
    <property type="match status" value="2"/>
</dbReference>
<dbReference type="EMBL" id="MHCX01000048">
    <property type="protein sequence ID" value="OGY28567.1"/>
    <property type="molecule type" value="Genomic_DNA"/>
</dbReference>
<keyword evidence="5" id="KW-0067">ATP-binding</keyword>
<sequence length="675" mass="76213">MVDLHAKVGSLPKVGPALTQRLAKLGINTVFDLINHFPSRYQDLTKVVLISELLPDQTNLISPQIWQIKNIRTRSGKFLTLGKVADSSGVIDVVWFNQPFITRTLKEGLKVNLWGKVDKFNNKDAFISPEYEVLTTAKQSTGTLHTQRIVPIYPETYKLSSKWLRLIISDVLAQNPLFEEFLPENIIQAENLVGIGTAYQQIHFPNSFESLSLAKTRLSFDELFILEGRALLYKQEWKNKARTNPLKIGEQPLKNFIKSFPFELTSSQKRVLAEIRSDLAKEISMNRLLEGDVGSGKTAVASIACYITYTNNRKSIFMAPTEILALQHYQTLKNLLEPKGLKISLVTGSRKPDKKGEYDIYIGTHALLQEKMNYSLIGLVVIDEQHRFGVEQRAILGTKTETPHILTMTATPIPRTLALTLYGDLDISIIDELPKNRLRIKTYVVPKEKRLGAYQFIRKEVGMGHQAFIICPFIEPSESLQTVKSATLEYDRLKTGVFPDLKLALLHGRQKSKEKEEILKDFRGKLYDILVSTPVVEVGIDIPSATVMLIETADRFGLSGLHQLRGRVGRGDQQSYCLLFTDSSSPRVLSRLNLLSKHYSGIKLSEEDLRLRGPGEVFGTAQHGLIDLKIAQMSDLQTIEKTKLWISKLVSEDPSLQSWPSLYNRITNQKDISPN</sequence>
<reference evidence="11 12" key="1">
    <citation type="journal article" date="2016" name="Nat. Commun.">
        <title>Thousands of microbial genomes shed light on interconnected biogeochemical processes in an aquifer system.</title>
        <authorList>
            <person name="Anantharaman K."/>
            <person name="Brown C.T."/>
            <person name="Hug L.A."/>
            <person name="Sharon I."/>
            <person name="Castelle C.J."/>
            <person name="Probst A.J."/>
            <person name="Thomas B.C."/>
            <person name="Singh A."/>
            <person name="Wilkins M.J."/>
            <person name="Karaoz U."/>
            <person name="Brodie E.L."/>
            <person name="Williams K.H."/>
            <person name="Hubbard S.S."/>
            <person name="Banfield J.F."/>
        </authorList>
    </citation>
    <scope>NUCLEOTIDE SEQUENCE [LARGE SCALE GENOMIC DNA]</scope>
</reference>
<dbReference type="Pfam" id="PF19833">
    <property type="entry name" value="RecG_dom3_C"/>
    <property type="match status" value="1"/>
</dbReference>
<name>A0A1G1WMY0_9BACT</name>
<evidence type="ECO:0000256" key="5">
    <source>
        <dbReference type="ARBA" id="ARBA00022840"/>
    </source>
</evidence>
<keyword evidence="3" id="KW-0378">Hydrolase</keyword>
<evidence type="ECO:0000259" key="9">
    <source>
        <dbReference type="PROSITE" id="PS51192"/>
    </source>
</evidence>
<dbReference type="PANTHER" id="PTHR47964:SF1">
    <property type="entry name" value="ATP-DEPENDENT DNA HELICASE HOMOLOG RECG, CHLOROPLASTIC"/>
    <property type="match status" value="1"/>
</dbReference>
<dbReference type="Pfam" id="PF17191">
    <property type="entry name" value="RecG_wedge"/>
    <property type="match status" value="1"/>
</dbReference>
<evidence type="ECO:0000256" key="1">
    <source>
        <dbReference type="ARBA" id="ARBA00022741"/>
    </source>
</evidence>
<dbReference type="SUPFAM" id="SSF50249">
    <property type="entry name" value="Nucleic acid-binding proteins"/>
    <property type="match status" value="1"/>
</dbReference>
<dbReference type="NCBIfam" id="NF008168">
    <property type="entry name" value="PRK10917.2-2"/>
    <property type="match status" value="1"/>
</dbReference>
<dbReference type="GO" id="GO:0003677">
    <property type="term" value="F:DNA binding"/>
    <property type="evidence" value="ECO:0007669"/>
    <property type="project" value="UniProtKB-KW"/>
</dbReference>
<dbReference type="SMART" id="SM00490">
    <property type="entry name" value="HELICc"/>
    <property type="match status" value="1"/>
</dbReference>
<proteinExistence type="predicted"/>
<evidence type="ECO:0000256" key="6">
    <source>
        <dbReference type="ARBA" id="ARBA00023125"/>
    </source>
</evidence>
<dbReference type="PANTHER" id="PTHR47964">
    <property type="entry name" value="ATP-DEPENDENT DNA HELICASE HOMOLOG RECG, CHLOROPLASTIC"/>
    <property type="match status" value="1"/>
</dbReference>
<dbReference type="Gene3D" id="3.40.50.300">
    <property type="entry name" value="P-loop containing nucleotide triphosphate hydrolases"/>
    <property type="match status" value="2"/>
</dbReference>
<dbReference type="InterPro" id="IPR001650">
    <property type="entry name" value="Helicase_C-like"/>
</dbReference>
<dbReference type="GO" id="GO:0016787">
    <property type="term" value="F:hydrolase activity"/>
    <property type="evidence" value="ECO:0007669"/>
    <property type="project" value="UniProtKB-KW"/>
</dbReference>
<dbReference type="InterPro" id="IPR014001">
    <property type="entry name" value="Helicase_ATP-bd"/>
</dbReference>
<protein>
    <recommendedName>
        <fullName evidence="8">Probable DNA 3'-5' helicase RecG</fullName>
    </recommendedName>
</protein>
<feature type="domain" description="Helicase ATP-binding" evidence="9">
    <location>
        <begin position="278"/>
        <end position="430"/>
    </location>
</feature>
<evidence type="ECO:0000259" key="10">
    <source>
        <dbReference type="PROSITE" id="PS51194"/>
    </source>
</evidence>
<organism evidence="11 12">
    <name type="scientific">Candidatus Woykebacteria bacterium RIFCSPHIGHO2_02_FULL_43_16b</name>
    <dbReference type="NCBI Taxonomy" id="1802601"/>
    <lineage>
        <taxon>Bacteria</taxon>
        <taxon>Candidatus Woykeibacteriota</taxon>
    </lineage>
</organism>
<dbReference type="PROSITE" id="PS51192">
    <property type="entry name" value="HELICASE_ATP_BIND_1"/>
    <property type="match status" value="1"/>
</dbReference>
<dbReference type="Pfam" id="PF00271">
    <property type="entry name" value="Helicase_C"/>
    <property type="match status" value="1"/>
</dbReference>
<evidence type="ECO:0000256" key="7">
    <source>
        <dbReference type="ARBA" id="ARBA00023204"/>
    </source>
</evidence>
<evidence type="ECO:0000256" key="8">
    <source>
        <dbReference type="ARBA" id="ARBA00049819"/>
    </source>
</evidence>
<evidence type="ECO:0000256" key="3">
    <source>
        <dbReference type="ARBA" id="ARBA00022801"/>
    </source>
</evidence>
<dbReference type="CDD" id="cd04488">
    <property type="entry name" value="RecG_wedge_OBF"/>
    <property type="match status" value="1"/>
</dbReference>
<dbReference type="InterPro" id="IPR011545">
    <property type="entry name" value="DEAD/DEAH_box_helicase_dom"/>
</dbReference>
<keyword evidence="1" id="KW-0547">Nucleotide-binding</keyword>
<evidence type="ECO:0000313" key="12">
    <source>
        <dbReference type="Proteomes" id="UP000177821"/>
    </source>
</evidence>
<keyword evidence="7" id="KW-0234">DNA repair</keyword>
<gene>
    <name evidence="11" type="ORF">A3J50_04005</name>
</gene>
<dbReference type="Pfam" id="PF00270">
    <property type="entry name" value="DEAD"/>
    <property type="match status" value="1"/>
</dbReference>
<feature type="domain" description="Helicase C-terminal" evidence="10">
    <location>
        <begin position="439"/>
        <end position="610"/>
    </location>
</feature>
<dbReference type="CDD" id="cd17992">
    <property type="entry name" value="DEXHc_RecG"/>
    <property type="match status" value="1"/>
</dbReference>
<dbReference type="InterPro" id="IPR045562">
    <property type="entry name" value="RecG_dom3_C"/>
</dbReference>
<dbReference type="InterPro" id="IPR047112">
    <property type="entry name" value="RecG/Mfd"/>
</dbReference>
<dbReference type="AlphaFoldDB" id="A0A1G1WMY0"/>
<dbReference type="GO" id="GO:0006281">
    <property type="term" value="P:DNA repair"/>
    <property type="evidence" value="ECO:0007669"/>
    <property type="project" value="UniProtKB-KW"/>
</dbReference>
<dbReference type="GO" id="GO:0003678">
    <property type="term" value="F:DNA helicase activity"/>
    <property type="evidence" value="ECO:0007669"/>
    <property type="project" value="TreeGrafter"/>
</dbReference>
<accession>A0A1G1WMY0</accession>
<dbReference type="SMART" id="SM00487">
    <property type="entry name" value="DEXDc"/>
    <property type="match status" value="1"/>
</dbReference>
<dbReference type="InterPro" id="IPR033454">
    <property type="entry name" value="RecG_wedge"/>
</dbReference>
<dbReference type="PROSITE" id="PS51194">
    <property type="entry name" value="HELICASE_CTER"/>
    <property type="match status" value="1"/>
</dbReference>
<keyword evidence="4 11" id="KW-0347">Helicase</keyword>
<dbReference type="InterPro" id="IPR027417">
    <property type="entry name" value="P-loop_NTPase"/>
</dbReference>
<dbReference type="InterPro" id="IPR012340">
    <property type="entry name" value="NA-bd_OB-fold"/>
</dbReference>
<evidence type="ECO:0000313" key="11">
    <source>
        <dbReference type="EMBL" id="OGY28567.1"/>
    </source>
</evidence>
<dbReference type="GO" id="GO:0005524">
    <property type="term" value="F:ATP binding"/>
    <property type="evidence" value="ECO:0007669"/>
    <property type="project" value="UniProtKB-KW"/>
</dbReference>
<comment type="caution">
    <text evidence="11">The sequence shown here is derived from an EMBL/GenBank/DDBJ whole genome shotgun (WGS) entry which is preliminary data.</text>
</comment>
<dbReference type="Gene3D" id="2.40.50.140">
    <property type="entry name" value="Nucleic acid-binding proteins"/>
    <property type="match status" value="1"/>
</dbReference>
<evidence type="ECO:0000256" key="4">
    <source>
        <dbReference type="ARBA" id="ARBA00022806"/>
    </source>
</evidence>
<keyword evidence="6" id="KW-0238">DNA-binding</keyword>
<dbReference type="NCBIfam" id="NF008165">
    <property type="entry name" value="PRK10917.1-3"/>
    <property type="match status" value="1"/>
</dbReference>
<dbReference type="Proteomes" id="UP000177821">
    <property type="component" value="Unassembled WGS sequence"/>
</dbReference>